<sequence>MSSINTYPPFPMPTINYKAALQLDWIVVGGGISGLATAFVLQKAGHRVRVLDRLKKLGTPASGLRVPPNLSKIFKQWFGEEALSKVAVRNVGTPWIDINTGERIGYHPWKPVVMKETGGDFLMMHHEDVQKMLYKLATDVGVKVEFGVDVASVEAGDPKPRVILANGEVLTADMVVGADGATSIVRQTAFGIEDDAVQGGVTLLGGIAPAEEMLKDPVLGKMVLADEWPIFMGTIGACHPVRAKKEFAIQLFVPTSEGGPQNDGKESFYEVIPTSAIDISSYADDVQRLLKMVPYFTRSRYMKRSKEVTDWMDKSCRIVLIGEAAHPWFPGGSHTTSMVVEDAVVLGTLFSHLDSWSQVKPFLYAYQEIREGRTKAVKQEELTNTILVHLPPGPERDARNLHMATPATEADWDDSMLQRELANFAGIFCYDASDAAEEWWVDWGRYSHRPSEERERETRLSFLYSSAVVSSESVTAPLTGEGKKQ</sequence>
<evidence type="ECO:0000256" key="5">
    <source>
        <dbReference type="ARBA" id="ARBA00023033"/>
    </source>
</evidence>
<keyword evidence="2" id="KW-0285">Flavoprotein</keyword>
<keyword evidence="4" id="KW-0560">Oxidoreductase</keyword>
<dbReference type="PRINTS" id="PR00420">
    <property type="entry name" value="RNGMNOXGNASE"/>
</dbReference>
<dbReference type="GO" id="GO:0071949">
    <property type="term" value="F:FAD binding"/>
    <property type="evidence" value="ECO:0007669"/>
    <property type="project" value="InterPro"/>
</dbReference>
<evidence type="ECO:0000256" key="4">
    <source>
        <dbReference type="ARBA" id="ARBA00023002"/>
    </source>
</evidence>
<name>A0A8K0XN86_9AGAR</name>
<keyword evidence="3" id="KW-0274">FAD</keyword>
<evidence type="ECO:0000256" key="1">
    <source>
        <dbReference type="ARBA" id="ARBA00007992"/>
    </source>
</evidence>
<dbReference type="Gene3D" id="3.50.50.60">
    <property type="entry name" value="FAD/NAD(P)-binding domain"/>
    <property type="match status" value="1"/>
</dbReference>
<dbReference type="GO" id="GO:0004497">
    <property type="term" value="F:monooxygenase activity"/>
    <property type="evidence" value="ECO:0007669"/>
    <property type="project" value="UniProtKB-KW"/>
</dbReference>
<keyword evidence="5" id="KW-0503">Monooxygenase</keyword>
<dbReference type="Pfam" id="PF01494">
    <property type="entry name" value="FAD_binding_3"/>
    <property type="match status" value="1"/>
</dbReference>
<evidence type="ECO:0000259" key="6">
    <source>
        <dbReference type="Pfam" id="PF01494"/>
    </source>
</evidence>
<dbReference type="EMBL" id="JAEVFJ010000027">
    <property type="protein sequence ID" value="KAH8093950.1"/>
    <property type="molecule type" value="Genomic_DNA"/>
</dbReference>
<proteinExistence type="inferred from homology"/>
<reference evidence="7" key="1">
    <citation type="journal article" date="2021" name="New Phytol.">
        <title>Evolutionary innovations through gain and loss of genes in the ectomycorrhizal Boletales.</title>
        <authorList>
            <person name="Wu G."/>
            <person name="Miyauchi S."/>
            <person name="Morin E."/>
            <person name="Kuo A."/>
            <person name="Drula E."/>
            <person name="Varga T."/>
            <person name="Kohler A."/>
            <person name="Feng B."/>
            <person name="Cao Y."/>
            <person name="Lipzen A."/>
            <person name="Daum C."/>
            <person name="Hundley H."/>
            <person name="Pangilinan J."/>
            <person name="Johnson J."/>
            <person name="Barry K."/>
            <person name="LaButti K."/>
            <person name="Ng V."/>
            <person name="Ahrendt S."/>
            <person name="Min B."/>
            <person name="Choi I.G."/>
            <person name="Park H."/>
            <person name="Plett J.M."/>
            <person name="Magnuson J."/>
            <person name="Spatafora J.W."/>
            <person name="Nagy L.G."/>
            <person name="Henrissat B."/>
            <person name="Grigoriev I.V."/>
            <person name="Yang Z.L."/>
            <person name="Xu J."/>
            <person name="Martin F.M."/>
        </authorList>
    </citation>
    <scope>NUCLEOTIDE SEQUENCE</scope>
    <source>
        <strain evidence="7">KKN 215</strain>
    </source>
</reference>
<accession>A0A8K0XN86</accession>
<dbReference type="PANTHER" id="PTHR13789:SF306">
    <property type="entry name" value="HYDROXYLASE, PUTATIVE-RELATED"/>
    <property type="match status" value="1"/>
</dbReference>
<gene>
    <name evidence="7" type="ORF">BXZ70DRAFT_1010272</name>
</gene>
<evidence type="ECO:0000256" key="2">
    <source>
        <dbReference type="ARBA" id="ARBA00022630"/>
    </source>
</evidence>
<dbReference type="InterPro" id="IPR002938">
    <property type="entry name" value="FAD-bd"/>
</dbReference>
<organism evidence="7 8">
    <name type="scientific">Cristinia sonorae</name>
    <dbReference type="NCBI Taxonomy" id="1940300"/>
    <lineage>
        <taxon>Eukaryota</taxon>
        <taxon>Fungi</taxon>
        <taxon>Dikarya</taxon>
        <taxon>Basidiomycota</taxon>
        <taxon>Agaricomycotina</taxon>
        <taxon>Agaricomycetes</taxon>
        <taxon>Agaricomycetidae</taxon>
        <taxon>Agaricales</taxon>
        <taxon>Pleurotineae</taxon>
        <taxon>Stephanosporaceae</taxon>
        <taxon>Cristinia</taxon>
    </lineage>
</organism>
<dbReference type="AlphaFoldDB" id="A0A8K0XN86"/>
<dbReference type="SUPFAM" id="SSF51905">
    <property type="entry name" value="FAD/NAD(P)-binding domain"/>
    <property type="match status" value="1"/>
</dbReference>
<dbReference type="InterPro" id="IPR050493">
    <property type="entry name" value="FAD-dep_Monooxygenase_BioMet"/>
</dbReference>
<dbReference type="OrthoDB" id="1878542at2759"/>
<evidence type="ECO:0000313" key="8">
    <source>
        <dbReference type="Proteomes" id="UP000813824"/>
    </source>
</evidence>
<protein>
    <submittedName>
        <fullName evidence="7">FAD/NAD(P)-binding domain-containing protein</fullName>
    </submittedName>
</protein>
<dbReference type="PANTHER" id="PTHR13789">
    <property type="entry name" value="MONOOXYGENASE"/>
    <property type="match status" value="1"/>
</dbReference>
<dbReference type="Proteomes" id="UP000813824">
    <property type="component" value="Unassembled WGS sequence"/>
</dbReference>
<comment type="caution">
    <text evidence="7">The sequence shown here is derived from an EMBL/GenBank/DDBJ whole genome shotgun (WGS) entry which is preliminary data.</text>
</comment>
<feature type="domain" description="FAD-binding" evidence="6">
    <location>
        <begin position="25"/>
        <end position="379"/>
    </location>
</feature>
<evidence type="ECO:0000256" key="3">
    <source>
        <dbReference type="ARBA" id="ARBA00022827"/>
    </source>
</evidence>
<evidence type="ECO:0000313" key="7">
    <source>
        <dbReference type="EMBL" id="KAH8093950.1"/>
    </source>
</evidence>
<keyword evidence="8" id="KW-1185">Reference proteome</keyword>
<dbReference type="InterPro" id="IPR036188">
    <property type="entry name" value="FAD/NAD-bd_sf"/>
</dbReference>
<comment type="similarity">
    <text evidence="1">Belongs to the paxM FAD-dependent monooxygenase family.</text>
</comment>